<feature type="region of interest" description="Disordered" evidence="1">
    <location>
        <begin position="72"/>
        <end position="170"/>
    </location>
</feature>
<organism evidence="2 3">
    <name type="scientific">Pleurodeles waltl</name>
    <name type="common">Iberian ribbed newt</name>
    <dbReference type="NCBI Taxonomy" id="8319"/>
    <lineage>
        <taxon>Eukaryota</taxon>
        <taxon>Metazoa</taxon>
        <taxon>Chordata</taxon>
        <taxon>Craniata</taxon>
        <taxon>Vertebrata</taxon>
        <taxon>Euteleostomi</taxon>
        <taxon>Amphibia</taxon>
        <taxon>Batrachia</taxon>
        <taxon>Caudata</taxon>
        <taxon>Salamandroidea</taxon>
        <taxon>Salamandridae</taxon>
        <taxon>Pleurodelinae</taxon>
        <taxon>Pleurodeles</taxon>
    </lineage>
</organism>
<evidence type="ECO:0000256" key="1">
    <source>
        <dbReference type="SAM" id="MobiDB-lite"/>
    </source>
</evidence>
<comment type="caution">
    <text evidence="2">The sequence shown here is derived from an EMBL/GenBank/DDBJ whole genome shotgun (WGS) entry which is preliminary data.</text>
</comment>
<feature type="compositionally biased region" description="Polar residues" evidence="1">
    <location>
        <begin position="72"/>
        <end position="87"/>
    </location>
</feature>
<feature type="compositionally biased region" description="Polar residues" evidence="1">
    <location>
        <begin position="1"/>
        <end position="21"/>
    </location>
</feature>
<feature type="compositionally biased region" description="Acidic residues" evidence="1">
    <location>
        <begin position="95"/>
        <end position="108"/>
    </location>
</feature>
<reference evidence="2" key="1">
    <citation type="journal article" date="2022" name="bioRxiv">
        <title>Sequencing and chromosome-scale assembly of the giantPleurodeles waltlgenome.</title>
        <authorList>
            <person name="Brown T."/>
            <person name="Elewa A."/>
            <person name="Iarovenko S."/>
            <person name="Subramanian E."/>
            <person name="Araus A.J."/>
            <person name="Petzold A."/>
            <person name="Susuki M."/>
            <person name="Suzuki K.-i.T."/>
            <person name="Hayashi T."/>
            <person name="Toyoda A."/>
            <person name="Oliveira C."/>
            <person name="Osipova E."/>
            <person name="Leigh N.D."/>
            <person name="Simon A."/>
            <person name="Yun M.H."/>
        </authorList>
    </citation>
    <scope>NUCLEOTIDE SEQUENCE</scope>
    <source>
        <strain evidence="2">20211129_DDA</strain>
        <tissue evidence="2">Liver</tissue>
    </source>
</reference>
<dbReference type="Proteomes" id="UP001066276">
    <property type="component" value="Chromosome 6"/>
</dbReference>
<evidence type="ECO:0000313" key="2">
    <source>
        <dbReference type="EMBL" id="KAJ1140189.1"/>
    </source>
</evidence>
<protein>
    <submittedName>
        <fullName evidence="2">Uncharacterized protein</fullName>
    </submittedName>
</protein>
<name>A0AAV7QIC1_PLEWA</name>
<feature type="region of interest" description="Disordered" evidence="1">
    <location>
        <begin position="1"/>
        <end position="35"/>
    </location>
</feature>
<dbReference type="EMBL" id="JANPWB010000010">
    <property type="protein sequence ID" value="KAJ1140189.1"/>
    <property type="molecule type" value="Genomic_DNA"/>
</dbReference>
<keyword evidence="3" id="KW-1185">Reference proteome</keyword>
<evidence type="ECO:0000313" key="3">
    <source>
        <dbReference type="Proteomes" id="UP001066276"/>
    </source>
</evidence>
<gene>
    <name evidence="2" type="ORF">NDU88_006547</name>
</gene>
<proteinExistence type="predicted"/>
<accession>A0AAV7QIC1</accession>
<sequence length="170" mass="18600">METALQRQIKTEPVNTVTNAAAENKKTRQKPTASTKTCYMCGGSYPHQGPCPAQGKKCLLCNKLKLLAKVCRSSTRQRQQKPKQVNLVQPPMGMGEEDDIDDDDDNDDIKETSQDEAVTPSPGGTANESTRSKPSDATVQEGNRAARNGAPHPRQGMEQYNMQPRPAMSI</sequence>
<dbReference type="AlphaFoldDB" id="A0AAV7QIC1"/>